<keyword evidence="1" id="KW-0812">Transmembrane</keyword>
<keyword evidence="4" id="KW-1185">Reference proteome</keyword>
<evidence type="ECO:0000256" key="2">
    <source>
        <dbReference type="SAM" id="SignalP"/>
    </source>
</evidence>
<proteinExistence type="predicted"/>
<feature type="transmembrane region" description="Helical" evidence="1">
    <location>
        <begin position="189"/>
        <end position="205"/>
    </location>
</feature>
<reference evidence="3 4" key="1">
    <citation type="submission" date="2018-10" db="EMBL/GenBank/DDBJ databases">
        <title>Rhodobacter sp . BO-81.</title>
        <authorList>
            <person name="Im W.T."/>
        </authorList>
    </citation>
    <scope>NUCLEOTIDE SEQUENCE [LARGE SCALE GENOMIC DNA]</scope>
    <source>
        <strain evidence="3 4">BO-81</strain>
    </source>
</reference>
<gene>
    <name evidence="3" type="ORF">DYS74_04270</name>
</gene>
<dbReference type="RefSeq" id="WP_121531270.1">
    <property type="nucleotide sequence ID" value="NZ_RCHI01000003.1"/>
</dbReference>
<dbReference type="AlphaFoldDB" id="A0A421BU66"/>
<evidence type="ECO:0000313" key="4">
    <source>
        <dbReference type="Proteomes" id="UP000279673"/>
    </source>
</evidence>
<organism evidence="3 4">
    <name type="scientific">Paenirhodobacter hankyongi</name>
    <dbReference type="NCBI Taxonomy" id="2294033"/>
    <lineage>
        <taxon>Bacteria</taxon>
        <taxon>Pseudomonadati</taxon>
        <taxon>Pseudomonadota</taxon>
        <taxon>Alphaproteobacteria</taxon>
        <taxon>Rhodobacterales</taxon>
        <taxon>Rhodobacter group</taxon>
        <taxon>Paenirhodobacter</taxon>
    </lineage>
</organism>
<feature type="transmembrane region" description="Helical" evidence="1">
    <location>
        <begin position="136"/>
        <end position="159"/>
    </location>
</feature>
<sequence>MLRLKAILTFTAALAFAAASYSARNFRGYDPAAFPVPVVNPPFQPAPWAFSIWGLIFLALIVQAGFGLFRRADDAVWDAPRWPLLLSMALGASWLAVAMQAPVLATVQIWIMAALALAALARVPKGAEFALRAAPIGLYAGWLTAATMVATGTVLVGYGLLPLGLASWVVLAAAVIVGLAVTARLAPGAAYPAGVIWALIGILAVNTENPALVAGAEVAILALGVTAWVRRAG</sequence>
<comment type="caution">
    <text evidence="3">The sequence shown here is derived from an EMBL/GenBank/DDBJ whole genome shotgun (WGS) entry which is preliminary data.</text>
</comment>
<evidence type="ECO:0000313" key="3">
    <source>
        <dbReference type="EMBL" id="RLL71835.1"/>
    </source>
</evidence>
<feature type="signal peptide" evidence="2">
    <location>
        <begin position="1"/>
        <end position="17"/>
    </location>
</feature>
<feature type="transmembrane region" description="Helical" evidence="1">
    <location>
        <begin position="81"/>
        <end position="101"/>
    </location>
</feature>
<dbReference type="Proteomes" id="UP000279673">
    <property type="component" value="Unassembled WGS sequence"/>
</dbReference>
<dbReference type="EMBL" id="RCHI01000003">
    <property type="protein sequence ID" value="RLL71835.1"/>
    <property type="molecule type" value="Genomic_DNA"/>
</dbReference>
<feature type="transmembrane region" description="Helical" evidence="1">
    <location>
        <begin position="165"/>
        <end position="182"/>
    </location>
</feature>
<keyword evidence="2" id="KW-0732">Signal</keyword>
<keyword evidence="1" id="KW-1133">Transmembrane helix</keyword>
<feature type="transmembrane region" description="Helical" evidence="1">
    <location>
        <begin position="107"/>
        <end position="124"/>
    </location>
</feature>
<evidence type="ECO:0008006" key="5">
    <source>
        <dbReference type="Google" id="ProtNLM"/>
    </source>
</evidence>
<name>A0A421BU66_9RHOB</name>
<feature type="transmembrane region" description="Helical" evidence="1">
    <location>
        <begin position="46"/>
        <end position="69"/>
    </location>
</feature>
<keyword evidence="1" id="KW-0472">Membrane</keyword>
<accession>A0A421BU66</accession>
<protein>
    <recommendedName>
        <fullName evidence="5">Tryptophan-rich sensory protein</fullName>
    </recommendedName>
</protein>
<feature type="chain" id="PRO_5019347674" description="Tryptophan-rich sensory protein" evidence="2">
    <location>
        <begin position="18"/>
        <end position="233"/>
    </location>
</feature>
<evidence type="ECO:0000256" key="1">
    <source>
        <dbReference type="SAM" id="Phobius"/>
    </source>
</evidence>
<feature type="transmembrane region" description="Helical" evidence="1">
    <location>
        <begin position="211"/>
        <end position="229"/>
    </location>
</feature>